<evidence type="ECO:0000313" key="1">
    <source>
        <dbReference type="EMBL" id="GAA4000443.1"/>
    </source>
</evidence>
<dbReference type="EMBL" id="BAABDJ010000006">
    <property type="protein sequence ID" value="GAA4000443.1"/>
    <property type="molecule type" value="Genomic_DNA"/>
</dbReference>
<accession>A0ABP7RPE5</accession>
<organism evidence="1 2">
    <name type="scientific">Hymenobacter fastidiosus</name>
    <dbReference type="NCBI Taxonomy" id="486264"/>
    <lineage>
        <taxon>Bacteria</taxon>
        <taxon>Pseudomonadati</taxon>
        <taxon>Bacteroidota</taxon>
        <taxon>Cytophagia</taxon>
        <taxon>Cytophagales</taxon>
        <taxon>Hymenobacteraceae</taxon>
        <taxon>Hymenobacter</taxon>
    </lineage>
</organism>
<name>A0ABP7RPE5_9BACT</name>
<reference evidence="2" key="1">
    <citation type="journal article" date="2019" name="Int. J. Syst. Evol. Microbiol.">
        <title>The Global Catalogue of Microorganisms (GCM) 10K type strain sequencing project: providing services to taxonomists for standard genome sequencing and annotation.</title>
        <authorList>
            <consortium name="The Broad Institute Genomics Platform"/>
            <consortium name="The Broad Institute Genome Sequencing Center for Infectious Disease"/>
            <person name="Wu L."/>
            <person name="Ma J."/>
        </authorList>
    </citation>
    <scope>NUCLEOTIDE SEQUENCE [LARGE SCALE GENOMIC DNA]</scope>
    <source>
        <strain evidence="2">JCM 17224</strain>
    </source>
</reference>
<keyword evidence="2" id="KW-1185">Reference proteome</keyword>
<dbReference type="Proteomes" id="UP001500567">
    <property type="component" value="Unassembled WGS sequence"/>
</dbReference>
<sequence>MHSSPNTVALQAVANALGSMRAEVVFVGGATIGLYGAAKISPESRPTDDVDCIIELASYGDFAQLEESLRKKGFRNDAESGVQIRWIWQEYTVDVMPTDERILGFSNQWYTSGIHTAVAYELPDGSSIRILDAPHLLGTKFCAMQNRGDDLRYDSDFEDILYVLTYRTRILEEVAESQPALRLYLAAASAQLLARQDIRAVLDAAKDRDASVAGLLEKLGYVAQLGQIQQ</sequence>
<dbReference type="RefSeq" id="WP_345071329.1">
    <property type="nucleotide sequence ID" value="NZ_BAABDJ010000006.1"/>
</dbReference>
<evidence type="ECO:0000313" key="2">
    <source>
        <dbReference type="Proteomes" id="UP001500567"/>
    </source>
</evidence>
<proteinExistence type="predicted"/>
<comment type="caution">
    <text evidence="1">The sequence shown here is derived from an EMBL/GenBank/DDBJ whole genome shotgun (WGS) entry which is preliminary data.</text>
</comment>
<protein>
    <recommendedName>
        <fullName evidence="3">Nucleotidyl transferase AbiEii/AbiGii toxin family protein</fullName>
    </recommendedName>
</protein>
<gene>
    <name evidence="1" type="ORF">GCM10022408_09410</name>
</gene>
<evidence type="ECO:0008006" key="3">
    <source>
        <dbReference type="Google" id="ProtNLM"/>
    </source>
</evidence>